<gene>
    <name evidence="1" type="ORF">S12H4_35286</name>
</gene>
<name>X1SXA0_9ZZZZ</name>
<organism evidence="1">
    <name type="scientific">marine sediment metagenome</name>
    <dbReference type="NCBI Taxonomy" id="412755"/>
    <lineage>
        <taxon>unclassified sequences</taxon>
        <taxon>metagenomes</taxon>
        <taxon>ecological metagenomes</taxon>
    </lineage>
</organism>
<proteinExistence type="predicted"/>
<protein>
    <submittedName>
        <fullName evidence="1">Uncharacterized protein</fullName>
    </submittedName>
</protein>
<sequence>MPYMLRKRILTQAALADDATWKADLPDSGSITAFELRISCKRLADRQQHAVVYPLVDMISRVELIAESTRKVVSLTGRQMDYMNYLDFKRPNPRRHREVLDGGNDLVLYLMGGRSLYDREYGFDMAKLSDAFLNYTYDLSEGVAEYFVSGDHDITVYQWAWKGLP</sequence>
<dbReference type="EMBL" id="BARW01020943">
    <property type="protein sequence ID" value="GAI97563.1"/>
    <property type="molecule type" value="Genomic_DNA"/>
</dbReference>
<evidence type="ECO:0000313" key="1">
    <source>
        <dbReference type="EMBL" id="GAI97563.1"/>
    </source>
</evidence>
<reference evidence="1" key="1">
    <citation type="journal article" date="2014" name="Front. Microbiol.">
        <title>High frequency of phylogenetically diverse reductive dehalogenase-homologous genes in deep subseafloor sedimentary metagenomes.</title>
        <authorList>
            <person name="Kawai M."/>
            <person name="Futagami T."/>
            <person name="Toyoda A."/>
            <person name="Takaki Y."/>
            <person name="Nishi S."/>
            <person name="Hori S."/>
            <person name="Arai W."/>
            <person name="Tsubouchi T."/>
            <person name="Morono Y."/>
            <person name="Uchiyama I."/>
            <person name="Ito T."/>
            <person name="Fujiyama A."/>
            <person name="Inagaki F."/>
            <person name="Takami H."/>
        </authorList>
    </citation>
    <scope>NUCLEOTIDE SEQUENCE</scope>
    <source>
        <strain evidence="1">Expedition CK06-06</strain>
    </source>
</reference>
<dbReference type="AlphaFoldDB" id="X1SXA0"/>
<accession>X1SXA0</accession>
<feature type="non-terminal residue" evidence="1">
    <location>
        <position position="165"/>
    </location>
</feature>
<comment type="caution">
    <text evidence="1">The sequence shown here is derived from an EMBL/GenBank/DDBJ whole genome shotgun (WGS) entry which is preliminary data.</text>
</comment>